<dbReference type="PANTHER" id="PTHR40067:SF1">
    <property type="entry name" value="UPF0297 PROTEIN YRZL"/>
    <property type="match status" value="1"/>
</dbReference>
<comment type="caution">
    <text evidence="3">The sequence shown here is derived from an EMBL/GenBank/DDBJ whole genome shotgun (WGS) entry which is preliminary data.</text>
</comment>
<organism evidence="3 4">
    <name type="scientific">Thermobrachium celere DSM 8682</name>
    <dbReference type="NCBI Taxonomy" id="941824"/>
    <lineage>
        <taxon>Bacteria</taxon>
        <taxon>Bacillati</taxon>
        <taxon>Bacillota</taxon>
        <taxon>Clostridia</taxon>
        <taxon>Eubacteriales</taxon>
        <taxon>Clostridiaceae</taxon>
        <taxon>Thermobrachium</taxon>
    </lineage>
</organism>
<dbReference type="PIRSF" id="PIRSF037258">
    <property type="entry name" value="DUF965_bac"/>
    <property type="match status" value="1"/>
</dbReference>
<dbReference type="EMBL" id="CAVN010000095">
    <property type="protein sequence ID" value="CDF58256.1"/>
    <property type="molecule type" value="Genomic_DNA"/>
</dbReference>
<evidence type="ECO:0000313" key="4">
    <source>
        <dbReference type="Proteomes" id="UP000014923"/>
    </source>
</evidence>
<proteinExistence type="inferred from homology"/>
<keyword evidence="4" id="KW-1185">Reference proteome</keyword>
<dbReference type="RefSeq" id="WP_018662169.1">
    <property type="nucleotide sequence ID" value="NZ_HF952018.1"/>
</dbReference>
<comment type="similarity">
    <text evidence="1 2">Belongs to the UPF0297 family.</text>
</comment>
<dbReference type="NCBIfam" id="NF003997">
    <property type="entry name" value="PRK05473.1"/>
    <property type="match status" value="1"/>
</dbReference>
<sequence length="84" mass="9992">MAEHHETMKFDIELEPNKKVREVLDEVYQALKEKGYNPINQLVGYILSGDPTYITSHKSARTIIRRVERDEILEELFKVYLENR</sequence>
<dbReference type="OrthoDB" id="9796303at2"/>
<dbReference type="eggNOG" id="COG4472">
    <property type="taxonomic scope" value="Bacteria"/>
</dbReference>
<name>R7RS87_9CLOT</name>
<protein>
    <recommendedName>
        <fullName evidence="2">UPF0297 protein TCEL_00302</fullName>
    </recommendedName>
</protein>
<reference evidence="3" key="1">
    <citation type="submission" date="2013-03" db="EMBL/GenBank/DDBJ databases">
        <title>Draft genome sequence of the hydrogen-ethanol-producing anaerobic alkalithermophilic Caloramator celere.</title>
        <authorList>
            <person name="Ciranna A."/>
            <person name="Larjo A."/>
            <person name="Kivisto A."/>
            <person name="Santala V."/>
            <person name="Roos C."/>
            <person name="Karp M."/>
        </authorList>
    </citation>
    <scope>NUCLEOTIDE SEQUENCE [LARGE SCALE GENOMIC DNA]</scope>
    <source>
        <strain evidence="3">DSM 8682</strain>
    </source>
</reference>
<dbReference type="Proteomes" id="UP000014923">
    <property type="component" value="Unassembled WGS sequence"/>
</dbReference>
<dbReference type="HOGENOM" id="CLU_162466_0_0_9"/>
<evidence type="ECO:0000256" key="2">
    <source>
        <dbReference type="HAMAP-Rule" id="MF_01507"/>
    </source>
</evidence>
<dbReference type="Pfam" id="PF06135">
    <property type="entry name" value="IreB"/>
    <property type="match status" value="1"/>
</dbReference>
<gene>
    <name evidence="3" type="ORF">TCEL_00302</name>
</gene>
<accession>R7RS87</accession>
<dbReference type="HAMAP" id="MF_01507">
    <property type="entry name" value="UPF0297"/>
    <property type="match status" value="1"/>
</dbReference>
<evidence type="ECO:0000256" key="1">
    <source>
        <dbReference type="ARBA" id="ARBA00010888"/>
    </source>
</evidence>
<dbReference type="AlphaFoldDB" id="R7RS87"/>
<evidence type="ECO:0000313" key="3">
    <source>
        <dbReference type="EMBL" id="CDF58256.1"/>
    </source>
</evidence>
<dbReference type="InterPro" id="IPR009309">
    <property type="entry name" value="IreB"/>
</dbReference>
<dbReference type="PANTHER" id="PTHR40067">
    <property type="entry name" value="UPF0297 PROTEIN YRZL"/>
    <property type="match status" value="1"/>
</dbReference>